<dbReference type="NCBIfam" id="TIGR01552">
    <property type="entry name" value="phd_fam"/>
    <property type="match status" value="1"/>
</dbReference>
<dbReference type="InterPro" id="IPR006442">
    <property type="entry name" value="Antitoxin_Phd/YefM"/>
</dbReference>
<keyword evidence="4" id="KW-1185">Reference proteome</keyword>
<comment type="function">
    <text evidence="2">Antitoxin component of a type II toxin-antitoxin (TA) system.</text>
</comment>
<accession>A0A2C7AE75</accession>
<evidence type="ECO:0000256" key="2">
    <source>
        <dbReference type="RuleBase" id="RU362080"/>
    </source>
</evidence>
<dbReference type="OrthoDB" id="9800503at2"/>
<proteinExistence type="inferred from homology"/>
<dbReference type="InterPro" id="IPR051416">
    <property type="entry name" value="phD-YefM_TA_antitoxins"/>
</dbReference>
<dbReference type="EMBL" id="PDNU01000010">
    <property type="protein sequence ID" value="PHK95426.1"/>
    <property type="molecule type" value="Genomic_DNA"/>
</dbReference>
<dbReference type="Proteomes" id="UP000223527">
    <property type="component" value="Unassembled WGS sequence"/>
</dbReference>
<comment type="similarity">
    <text evidence="1 2">Belongs to the phD/YefM antitoxin family.</text>
</comment>
<evidence type="ECO:0000313" key="4">
    <source>
        <dbReference type="Proteomes" id="UP000223527"/>
    </source>
</evidence>
<comment type="caution">
    <text evidence="3">The sequence shown here is derived from an EMBL/GenBank/DDBJ whole genome shotgun (WGS) entry which is preliminary data.</text>
</comment>
<sequence>MPTVNIHAAKTHLSRLVDAAAGGEEILIARAGRPVARLVPLEDRAVRPRRRLGRLAGQVSVPGDFDAPLPEEVLAGFEGR</sequence>
<dbReference type="PANTHER" id="PTHR35377:SF4">
    <property type="entry name" value="PREVENT-HOST-DEATH FAMILY PROTEIN"/>
    <property type="match status" value="1"/>
</dbReference>
<dbReference type="Gene3D" id="3.40.1620.10">
    <property type="entry name" value="YefM-like domain"/>
    <property type="match status" value="1"/>
</dbReference>
<protein>
    <recommendedName>
        <fullName evidence="2">Antitoxin</fullName>
    </recommendedName>
</protein>
<dbReference type="AlphaFoldDB" id="A0A2C7AE75"/>
<dbReference type="Pfam" id="PF02604">
    <property type="entry name" value="PhdYeFM_antitox"/>
    <property type="match status" value="1"/>
</dbReference>
<reference evidence="3 4" key="1">
    <citation type="submission" date="2017-10" db="EMBL/GenBank/DDBJ databases">
        <authorList>
            <person name="Banno H."/>
            <person name="Chua N.-H."/>
        </authorList>
    </citation>
    <scope>NUCLEOTIDE SEQUENCE [LARGE SCALE GENOMIC DNA]</scope>
    <source>
        <strain evidence="3 4">YW11</strain>
    </source>
</reference>
<dbReference type="SUPFAM" id="SSF143120">
    <property type="entry name" value="YefM-like"/>
    <property type="match status" value="1"/>
</dbReference>
<evidence type="ECO:0000256" key="1">
    <source>
        <dbReference type="ARBA" id="ARBA00009981"/>
    </source>
</evidence>
<gene>
    <name evidence="3" type="ORF">CR162_08025</name>
</gene>
<name>A0A2C7AE75_9PROT</name>
<organism evidence="3 4">
    <name type="scientific">Teichococcus rhizosphaerae</name>
    <dbReference type="NCBI Taxonomy" id="1335062"/>
    <lineage>
        <taxon>Bacteria</taxon>
        <taxon>Pseudomonadati</taxon>
        <taxon>Pseudomonadota</taxon>
        <taxon>Alphaproteobacteria</taxon>
        <taxon>Acetobacterales</taxon>
        <taxon>Roseomonadaceae</taxon>
        <taxon>Roseomonas</taxon>
    </lineage>
</organism>
<evidence type="ECO:0000313" key="3">
    <source>
        <dbReference type="EMBL" id="PHK95426.1"/>
    </source>
</evidence>
<dbReference type="RefSeq" id="WP_099095022.1">
    <property type="nucleotide sequence ID" value="NZ_PDNU01000010.1"/>
</dbReference>
<dbReference type="PANTHER" id="PTHR35377">
    <property type="entry name" value="ANTITOXIN VAPB49-RELATED-RELATED"/>
    <property type="match status" value="1"/>
</dbReference>
<dbReference type="InterPro" id="IPR036165">
    <property type="entry name" value="YefM-like_sf"/>
</dbReference>